<dbReference type="EMBL" id="FNEE01000001">
    <property type="protein sequence ID" value="SDI20509.1"/>
    <property type="molecule type" value="Genomic_DNA"/>
</dbReference>
<proteinExistence type="predicted"/>
<protein>
    <recommendedName>
        <fullName evidence="1">Aminoglycoside phosphotransferase domain-containing protein</fullName>
    </recommendedName>
</protein>
<dbReference type="AlphaFoldDB" id="A0A1G8INH4"/>
<reference evidence="3" key="1">
    <citation type="submission" date="2016-10" db="EMBL/GenBank/DDBJ databases">
        <authorList>
            <person name="Varghese N."/>
            <person name="Submissions S."/>
        </authorList>
    </citation>
    <scope>NUCLEOTIDE SEQUENCE [LARGE SCALE GENOMIC DNA]</scope>
    <source>
        <strain evidence="3">CGMCC 1.11022</strain>
    </source>
</reference>
<dbReference type="InterPro" id="IPR002575">
    <property type="entry name" value="Aminoglycoside_PTrfase"/>
</dbReference>
<gene>
    <name evidence="2" type="ORF">SAMN05428953_101434</name>
</gene>
<evidence type="ECO:0000313" key="3">
    <source>
        <dbReference type="Proteomes" id="UP000198894"/>
    </source>
</evidence>
<dbReference type="Pfam" id="PF01636">
    <property type="entry name" value="APH"/>
    <property type="match status" value="1"/>
</dbReference>
<dbReference type="RefSeq" id="WP_091590327.1">
    <property type="nucleotide sequence ID" value="NZ_FNEE01000001.1"/>
</dbReference>
<dbReference type="InterPro" id="IPR052732">
    <property type="entry name" value="Cell-binding_unc_protein"/>
</dbReference>
<dbReference type="PANTHER" id="PTHR43883:SF1">
    <property type="entry name" value="GLUCONOKINASE"/>
    <property type="match status" value="1"/>
</dbReference>
<dbReference type="Gene3D" id="3.90.1200.10">
    <property type="match status" value="1"/>
</dbReference>
<accession>A0A1G8INH4</accession>
<dbReference type="SUPFAM" id="SSF56112">
    <property type="entry name" value="Protein kinase-like (PK-like)"/>
    <property type="match status" value="1"/>
</dbReference>
<keyword evidence="3" id="KW-1185">Reference proteome</keyword>
<dbReference type="PANTHER" id="PTHR43883">
    <property type="entry name" value="SLR0207 PROTEIN"/>
    <property type="match status" value="1"/>
</dbReference>
<dbReference type="InterPro" id="IPR027417">
    <property type="entry name" value="P-loop_NTPase"/>
</dbReference>
<evidence type="ECO:0000313" key="2">
    <source>
        <dbReference type="EMBL" id="SDI20509.1"/>
    </source>
</evidence>
<dbReference type="Gene3D" id="3.40.50.300">
    <property type="entry name" value="P-loop containing nucleotide triphosphate hydrolases"/>
    <property type="match status" value="1"/>
</dbReference>
<dbReference type="SUPFAM" id="SSF52540">
    <property type="entry name" value="P-loop containing nucleoside triphosphate hydrolases"/>
    <property type="match status" value="1"/>
</dbReference>
<evidence type="ECO:0000259" key="1">
    <source>
        <dbReference type="Pfam" id="PF01636"/>
    </source>
</evidence>
<organism evidence="2 3">
    <name type="scientific">Mesorhizobium muleiense</name>
    <dbReference type="NCBI Taxonomy" id="1004279"/>
    <lineage>
        <taxon>Bacteria</taxon>
        <taxon>Pseudomonadati</taxon>
        <taxon>Pseudomonadota</taxon>
        <taxon>Alphaproteobacteria</taxon>
        <taxon>Hyphomicrobiales</taxon>
        <taxon>Phyllobacteriaceae</taxon>
        <taxon>Mesorhizobium</taxon>
    </lineage>
</organism>
<dbReference type="Proteomes" id="UP000198894">
    <property type="component" value="Unassembled WGS sequence"/>
</dbReference>
<name>A0A1G8INH4_9HYPH</name>
<dbReference type="InterPro" id="IPR011009">
    <property type="entry name" value="Kinase-like_dom_sf"/>
</dbReference>
<feature type="domain" description="Aminoglycoside phosphotransferase" evidence="1">
    <location>
        <begin position="127"/>
        <end position="267"/>
    </location>
</feature>
<sequence>MIVEDQQSVAAMLMDPAAYGESGPVEAIETHISRIFLVGQRAYKIKRAVKLPYVDFSTPALRLAACEKEVDLNSRTAPGLYLGVRRVTREAGGELAFDGSGKLVDAAIEMVRFDQSKLLDRMAVGGELTPALMTDVARMIVRYHRGAPEVHKGSGSSNLAGVLAINEAGFATSHVFEQAEIKAFTGMFRTALARHCELLDRRETAGKIRRCHGDLHLRNICLFDGEPRLFDCIEFNDQIASIDVLYDLAFLLMDLWHRGFPELANLVMNRYLDESDDEDGFILLPFFMAVRAAVRAHVTATQIEESGDDSSGLLAEARSYFELARTLLEEKPPRLIAIGGLSGSGKTAVAEALAAHVGAPPGARIVESDRIRKALHGVPAETKLPDRAYRPDVSDRVYREMAWRADLILAEGGSVVADAVFDRPADRNRIEKAANGRDVAFAGFWLEADPLVLWQRVSERSGGPSDATVDILSRQLQRKATPSNWRKVDADRKLADIAAELAKVSDAVAFAQNPPLKTAS</sequence>
<dbReference type="Pfam" id="PF13671">
    <property type="entry name" value="AAA_33"/>
    <property type="match status" value="1"/>
</dbReference>